<feature type="compositionally biased region" description="Basic residues" evidence="1">
    <location>
        <begin position="372"/>
        <end position="381"/>
    </location>
</feature>
<keyword evidence="3" id="KW-0648">Protein biosynthesis</keyword>
<accession>A0AAE0J1Q7</accession>
<feature type="compositionally biased region" description="Acidic residues" evidence="1">
    <location>
        <begin position="630"/>
        <end position="640"/>
    </location>
</feature>
<feature type="region of interest" description="Disordered" evidence="1">
    <location>
        <begin position="298"/>
        <end position="390"/>
    </location>
</feature>
<feature type="region of interest" description="Disordered" evidence="1">
    <location>
        <begin position="616"/>
        <end position="640"/>
    </location>
</feature>
<sequence>MSDDEWDKDTDEIRSMDSDELHETRPNRWTGNPATWKTYTQRERQTYAAIEGVRRQDLSVHLYNAFALKRRLREGANADGRGDGDGNDADDEWGPGQLWTAWPMKADDVADDALLPRTEDDDEAFTLRRPEGPSFPSSNLVDEISATMLRFAREKFTRQDRRLRQQQAQAQKEAEAQAEQQPVAQSIETAAEDDGYDTDATRIETLPPSGQGGGKLPDSSSPAKPSIHSSPSSPSPSPSPLSDDEQNDPTTRSVSYDAIPSLDDEHSYALLRPAARRILSRLDTTLTILHNARAAGLRNMSESESGSCAENESASDSGSNNSNSNSDSDSDTDKDTDTSHQRQRQRITKRGRPRSKAPSSSTAQRKATSSSRRGRPRKTHIPRPGESERDMLIRVAREQKKRLPDFYDTDEDVAMQRTTTTTSRKRKPSQSQSRSRSRSRSAASRRRGRGRGRGSSSNPGVRESRLTRWGLRDWRDVLGAAAMAGFEPSVIARATQRCADLFVGDMVVHTLPETRTRRGMVTRVYEPKPGGVSGAVESDEDGDGDEEKGLEKLRRAVSRPASFRLTSEGEGEDSIAGVRTPRGHLHLCNVPDCPRAMEGFSRRANLVRHERLVHGGRGRGSVSVSAPATTDEEGEREGESMDEMAGAVHVDGFLQTITINRKRGWRGADKVAGKRVRRKVGRYRKKSGWFDGEGQGEELSD</sequence>
<dbReference type="Pfam" id="PF10680">
    <property type="entry name" value="RRN9"/>
    <property type="match status" value="1"/>
</dbReference>
<feature type="region of interest" description="Disordered" evidence="1">
    <location>
        <begin position="76"/>
        <end position="97"/>
    </location>
</feature>
<evidence type="ECO:0000256" key="1">
    <source>
        <dbReference type="SAM" id="MobiDB-lite"/>
    </source>
</evidence>
<gene>
    <name evidence="3" type="ORF">B0T19DRAFT_4505</name>
</gene>
<keyword evidence="3" id="KW-0396">Initiation factor</keyword>
<dbReference type="AlphaFoldDB" id="A0AAE0J1Q7"/>
<feature type="compositionally biased region" description="Acidic residues" evidence="1">
    <location>
        <begin position="537"/>
        <end position="546"/>
    </location>
</feature>
<dbReference type="EMBL" id="JAUEPO010000001">
    <property type="protein sequence ID" value="KAK3335306.1"/>
    <property type="molecule type" value="Genomic_DNA"/>
</dbReference>
<reference evidence="3" key="2">
    <citation type="submission" date="2023-06" db="EMBL/GenBank/DDBJ databases">
        <authorList>
            <consortium name="Lawrence Berkeley National Laboratory"/>
            <person name="Haridas S."/>
            <person name="Hensen N."/>
            <person name="Bonometti L."/>
            <person name="Westerberg I."/>
            <person name="Brannstrom I.O."/>
            <person name="Guillou S."/>
            <person name="Cros-Aarteil S."/>
            <person name="Calhoun S."/>
            <person name="Kuo A."/>
            <person name="Mondo S."/>
            <person name="Pangilinan J."/>
            <person name="Riley R."/>
            <person name="Labutti K."/>
            <person name="Andreopoulos B."/>
            <person name="Lipzen A."/>
            <person name="Chen C."/>
            <person name="Yanf M."/>
            <person name="Daum C."/>
            <person name="Ng V."/>
            <person name="Clum A."/>
            <person name="Steindorff A."/>
            <person name="Ohm R."/>
            <person name="Martin F."/>
            <person name="Silar P."/>
            <person name="Natvig D."/>
            <person name="Lalanne C."/>
            <person name="Gautier V."/>
            <person name="Ament-Velasquez S.L."/>
            <person name="Kruys A."/>
            <person name="Hutchinson M.I."/>
            <person name="Powell A.J."/>
            <person name="Barry K."/>
            <person name="Miller A.N."/>
            <person name="Grigoriev I.V."/>
            <person name="Debuchy R."/>
            <person name="Gladieux P."/>
            <person name="Thoren M.H."/>
            <person name="Johannesson H."/>
        </authorList>
    </citation>
    <scope>NUCLEOTIDE SEQUENCE</scope>
    <source>
        <strain evidence="3">SMH4131-1</strain>
    </source>
</reference>
<feature type="compositionally biased region" description="Low complexity" evidence="1">
    <location>
        <begin position="165"/>
        <end position="185"/>
    </location>
</feature>
<evidence type="ECO:0000259" key="2">
    <source>
        <dbReference type="Pfam" id="PF10680"/>
    </source>
</evidence>
<feature type="region of interest" description="Disordered" evidence="1">
    <location>
        <begin position="160"/>
        <end position="259"/>
    </location>
</feature>
<feature type="region of interest" description="Disordered" evidence="1">
    <location>
        <begin position="1"/>
        <end position="34"/>
    </location>
</feature>
<feature type="compositionally biased region" description="Low complexity" evidence="1">
    <location>
        <begin position="219"/>
        <end position="232"/>
    </location>
</feature>
<organism evidence="3 4">
    <name type="scientific">Cercophora scortea</name>
    <dbReference type="NCBI Taxonomy" id="314031"/>
    <lineage>
        <taxon>Eukaryota</taxon>
        <taxon>Fungi</taxon>
        <taxon>Dikarya</taxon>
        <taxon>Ascomycota</taxon>
        <taxon>Pezizomycotina</taxon>
        <taxon>Sordariomycetes</taxon>
        <taxon>Sordariomycetidae</taxon>
        <taxon>Sordariales</taxon>
        <taxon>Lasiosphaeriaceae</taxon>
        <taxon>Cercophora</taxon>
    </lineage>
</organism>
<feature type="compositionally biased region" description="Basic residues" evidence="1">
    <location>
        <begin position="341"/>
        <end position="355"/>
    </location>
</feature>
<feature type="compositionally biased region" description="Basic residues" evidence="1">
    <location>
        <begin position="435"/>
        <end position="452"/>
    </location>
</feature>
<feature type="domain" description="Rrn9" evidence="2">
    <location>
        <begin position="51"/>
        <end position="119"/>
    </location>
</feature>
<name>A0AAE0J1Q7_9PEZI</name>
<feature type="compositionally biased region" description="Polar residues" evidence="1">
    <location>
        <begin position="300"/>
        <end position="312"/>
    </location>
</feature>
<dbReference type="Proteomes" id="UP001286456">
    <property type="component" value="Unassembled WGS sequence"/>
</dbReference>
<feature type="compositionally biased region" description="Basic and acidic residues" evidence="1">
    <location>
        <begin position="331"/>
        <end position="340"/>
    </location>
</feature>
<evidence type="ECO:0000313" key="3">
    <source>
        <dbReference type="EMBL" id="KAK3335306.1"/>
    </source>
</evidence>
<feature type="region of interest" description="Disordered" evidence="1">
    <location>
        <begin position="525"/>
        <end position="555"/>
    </location>
</feature>
<feature type="compositionally biased region" description="Low complexity" evidence="1">
    <location>
        <begin position="314"/>
        <end position="327"/>
    </location>
</feature>
<proteinExistence type="predicted"/>
<keyword evidence="4" id="KW-1185">Reference proteome</keyword>
<feature type="region of interest" description="Disordered" evidence="1">
    <location>
        <begin position="403"/>
        <end position="464"/>
    </location>
</feature>
<feature type="compositionally biased region" description="Acidic residues" evidence="1">
    <location>
        <begin position="1"/>
        <end position="10"/>
    </location>
</feature>
<reference evidence="3" key="1">
    <citation type="journal article" date="2023" name="Mol. Phylogenet. Evol.">
        <title>Genome-scale phylogeny and comparative genomics of the fungal order Sordariales.</title>
        <authorList>
            <person name="Hensen N."/>
            <person name="Bonometti L."/>
            <person name="Westerberg I."/>
            <person name="Brannstrom I.O."/>
            <person name="Guillou S."/>
            <person name="Cros-Aarteil S."/>
            <person name="Calhoun S."/>
            <person name="Haridas S."/>
            <person name="Kuo A."/>
            <person name="Mondo S."/>
            <person name="Pangilinan J."/>
            <person name="Riley R."/>
            <person name="LaButti K."/>
            <person name="Andreopoulos B."/>
            <person name="Lipzen A."/>
            <person name="Chen C."/>
            <person name="Yan M."/>
            <person name="Daum C."/>
            <person name="Ng V."/>
            <person name="Clum A."/>
            <person name="Steindorff A."/>
            <person name="Ohm R.A."/>
            <person name="Martin F."/>
            <person name="Silar P."/>
            <person name="Natvig D.O."/>
            <person name="Lalanne C."/>
            <person name="Gautier V."/>
            <person name="Ament-Velasquez S.L."/>
            <person name="Kruys A."/>
            <person name="Hutchinson M.I."/>
            <person name="Powell A.J."/>
            <person name="Barry K."/>
            <person name="Miller A.N."/>
            <person name="Grigoriev I.V."/>
            <person name="Debuchy R."/>
            <person name="Gladieux P."/>
            <person name="Hiltunen Thoren M."/>
            <person name="Johannesson H."/>
        </authorList>
    </citation>
    <scope>NUCLEOTIDE SEQUENCE</scope>
    <source>
        <strain evidence="3">SMH4131-1</strain>
    </source>
</reference>
<comment type="caution">
    <text evidence="3">The sequence shown here is derived from an EMBL/GenBank/DDBJ whole genome shotgun (WGS) entry which is preliminary data.</text>
</comment>
<feature type="compositionally biased region" description="Polar residues" evidence="1">
    <location>
        <begin position="357"/>
        <end position="371"/>
    </location>
</feature>
<dbReference type="GO" id="GO:0003743">
    <property type="term" value="F:translation initiation factor activity"/>
    <property type="evidence" value="ECO:0007669"/>
    <property type="project" value="UniProtKB-KW"/>
</dbReference>
<feature type="compositionally biased region" description="Basic and acidic residues" evidence="1">
    <location>
        <begin position="11"/>
        <end position="26"/>
    </location>
</feature>
<dbReference type="InterPro" id="IPR019622">
    <property type="entry name" value="Rrn9_dom"/>
</dbReference>
<evidence type="ECO:0000313" key="4">
    <source>
        <dbReference type="Proteomes" id="UP001286456"/>
    </source>
</evidence>
<protein>
    <submittedName>
        <fullName evidence="3">RNA polymerase I-specific transcription initiation factor</fullName>
    </submittedName>
</protein>